<dbReference type="Proteomes" id="UP001156601">
    <property type="component" value="Unassembled WGS sequence"/>
</dbReference>
<comment type="caution">
    <text evidence="1">The sequence shown here is derived from an EMBL/GenBank/DDBJ whole genome shotgun (WGS) entry which is preliminary data.</text>
</comment>
<gene>
    <name evidence="1" type="ORF">GCM10007852_39030</name>
</gene>
<evidence type="ECO:0000313" key="2">
    <source>
        <dbReference type="Proteomes" id="UP001156601"/>
    </source>
</evidence>
<evidence type="ECO:0000313" key="1">
    <source>
        <dbReference type="EMBL" id="GLR72995.1"/>
    </source>
</evidence>
<name>A0AA37WMN2_9ALTE</name>
<keyword evidence="2" id="KW-1185">Reference proteome</keyword>
<dbReference type="EMBL" id="BSOT01000019">
    <property type="protein sequence ID" value="GLR72995.1"/>
    <property type="molecule type" value="Genomic_DNA"/>
</dbReference>
<dbReference type="RefSeq" id="WP_284219416.1">
    <property type="nucleotide sequence ID" value="NZ_BSOT01000019.1"/>
</dbReference>
<reference evidence="1" key="1">
    <citation type="journal article" date="2014" name="Int. J. Syst. Evol. Microbiol.">
        <title>Complete genome sequence of Corynebacterium casei LMG S-19264T (=DSM 44701T), isolated from a smear-ripened cheese.</title>
        <authorList>
            <consortium name="US DOE Joint Genome Institute (JGI-PGF)"/>
            <person name="Walter F."/>
            <person name="Albersmeier A."/>
            <person name="Kalinowski J."/>
            <person name="Ruckert C."/>
        </authorList>
    </citation>
    <scope>NUCLEOTIDE SEQUENCE</scope>
    <source>
        <strain evidence="1">NBRC 110023</strain>
    </source>
</reference>
<protein>
    <submittedName>
        <fullName evidence="1">Uncharacterized protein</fullName>
    </submittedName>
</protein>
<sequence length="138" mass="16007">MKLNYYPFNLDKHVSILFELLLTRKHVISHQTAIRYEEHVAFCSQHPYREWYVIEYQEKIIGSFYLTMQNNVGININVDNQEIYGAIIRFIVAKFTPLAAKASVIPKDFVINVPPSNMSLENAIQQASGVLLQKTYQL</sequence>
<proteinExistence type="predicted"/>
<dbReference type="AlphaFoldDB" id="A0AA37WMN2"/>
<reference evidence="1" key="2">
    <citation type="submission" date="2023-01" db="EMBL/GenBank/DDBJ databases">
        <title>Draft genome sequence of Agaribacter marinus strain NBRC 110023.</title>
        <authorList>
            <person name="Sun Q."/>
            <person name="Mori K."/>
        </authorList>
    </citation>
    <scope>NUCLEOTIDE SEQUENCE</scope>
    <source>
        <strain evidence="1">NBRC 110023</strain>
    </source>
</reference>
<organism evidence="1 2">
    <name type="scientific">Agaribacter marinus</name>
    <dbReference type="NCBI Taxonomy" id="1431249"/>
    <lineage>
        <taxon>Bacteria</taxon>
        <taxon>Pseudomonadati</taxon>
        <taxon>Pseudomonadota</taxon>
        <taxon>Gammaproteobacteria</taxon>
        <taxon>Alteromonadales</taxon>
        <taxon>Alteromonadaceae</taxon>
        <taxon>Agaribacter</taxon>
    </lineage>
</organism>
<accession>A0AA37WMN2</accession>